<evidence type="ECO:0000256" key="4">
    <source>
        <dbReference type="ARBA" id="ARBA00023136"/>
    </source>
</evidence>
<keyword evidence="7" id="KW-1185">Reference proteome</keyword>
<proteinExistence type="predicted"/>
<keyword evidence="3 5" id="KW-1133">Transmembrane helix</keyword>
<dbReference type="Pfam" id="PF01566">
    <property type="entry name" value="Nramp"/>
    <property type="match status" value="1"/>
</dbReference>
<dbReference type="EMBL" id="BMHQ01000015">
    <property type="protein sequence ID" value="GGE27766.1"/>
    <property type="molecule type" value="Genomic_DNA"/>
</dbReference>
<feature type="transmembrane region" description="Helical" evidence="5">
    <location>
        <begin position="13"/>
        <end position="37"/>
    </location>
</feature>
<reference evidence="6" key="2">
    <citation type="submission" date="2020-09" db="EMBL/GenBank/DDBJ databases">
        <authorList>
            <person name="Sun Q."/>
            <person name="Zhou Y."/>
        </authorList>
    </citation>
    <scope>NUCLEOTIDE SEQUENCE</scope>
    <source>
        <strain evidence="6">CGMCC 1.15179</strain>
    </source>
</reference>
<dbReference type="NCBIfam" id="NF037982">
    <property type="entry name" value="Nramp_1"/>
    <property type="match status" value="1"/>
</dbReference>
<evidence type="ECO:0000256" key="1">
    <source>
        <dbReference type="ARBA" id="ARBA00004141"/>
    </source>
</evidence>
<keyword evidence="2 5" id="KW-0812">Transmembrane</keyword>
<reference evidence="6" key="1">
    <citation type="journal article" date="2014" name="Int. J. Syst. Evol. Microbiol.">
        <title>Complete genome sequence of Corynebacterium casei LMG S-19264T (=DSM 44701T), isolated from a smear-ripened cheese.</title>
        <authorList>
            <consortium name="US DOE Joint Genome Institute (JGI-PGF)"/>
            <person name="Walter F."/>
            <person name="Albersmeier A."/>
            <person name="Kalinowski J."/>
            <person name="Ruckert C."/>
        </authorList>
    </citation>
    <scope>NUCLEOTIDE SEQUENCE</scope>
    <source>
        <strain evidence="6">CGMCC 1.15179</strain>
    </source>
</reference>
<sequence>MVMAATGVGVGDLVAALVAGTLYGNVFVWAIVMGALLKYILNEGIGRWYLATGQTILQGWHSLGKWATGYFGIYLVILGFAFGAAVTSATALATTTMFPALPLWSWAVIHSLAGFLLVWSGHYRLFEQVMIVLVGVMFVTEVGSAAILFPNLAELSLGLVPRLPDGSLFYALGLIGGIGATVTLAAYGYWLREKGWKGSSWIPMMRLDLTVAYTMTGLFTLSLLVVGMELLFGTGIILEGDKGMVELTRIVGKELGEAVRWLFLIGFWSASFTSLWGRGTGSPTSSPTLSAF</sequence>
<protein>
    <recommendedName>
        <fullName evidence="8">Iron transporter</fullName>
    </recommendedName>
</protein>
<dbReference type="AlphaFoldDB" id="A0A8J2VDN4"/>
<feature type="transmembrane region" description="Helical" evidence="5">
    <location>
        <begin position="211"/>
        <end position="238"/>
    </location>
</feature>
<comment type="subcellular location">
    <subcellularLocation>
        <location evidence="1">Membrane</location>
        <topology evidence="1">Multi-pass membrane protein</topology>
    </subcellularLocation>
</comment>
<evidence type="ECO:0000256" key="5">
    <source>
        <dbReference type="SAM" id="Phobius"/>
    </source>
</evidence>
<feature type="transmembrane region" description="Helical" evidence="5">
    <location>
        <begin position="169"/>
        <end position="190"/>
    </location>
</feature>
<gene>
    <name evidence="6" type="ORF">GCM10011571_32420</name>
</gene>
<evidence type="ECO:0000256" key="2">
    <source>
        <dbReference type="ARBA" id="ARBA00022692"/>
    </source>
</evidence>
<dbReference type="InterPro" id="IPR001046">
    <property type="entry name" value="NRAMP_fam"/>
</dbReference>
<feature type="transmembrane region" description="Helical" evidence="5">
    <location>
        <begin position="129"/>
        <end position="149"/>
    </location>
</feature>
<accession>A0A8J2VDN4</accession>
<evidence type="ECO:0000256" key="3">
    <source>
        <dbReference type="ARBA" id="ARBA00022989"/>
    </source>
</evidence>
<dbReference type="GO" id="GO:0016020">
    <property type="term" value="C:membrane"/>
    <property type="evidence" value="ECO:0007669"/>
    <property type="project" value="UniProtKB-SubCell"/>
</dbReference>
<organism evidence="6 7">
    <name type="scientific">Marinithermofilum abyssi</name>
    <dbReference type="NCBI Taxonomy" id="1571185"/>
    <lineage>
        <taxon>Bacteria</taxon>
        <taxon>Bacillati</taxon>
        <taxon>Bacillota</taxon>
        <taxon>Bacilli</taxon>
        <taxon>Bacillales</taxon>
        <taxon>Thermoactinomycetaceae</taxon>
        <taxon>Marinithermofilum</taxon>
    </lineage>
</organism>
<evidence type="ECO:0000313" key="6">
    <source>
        <dbReference type="EMBL" id="GGE27766.1"/>
    </source>
</evidence>
<keyword evidence="4 5" id="KW-0472">Membrane</keyword>
<comment type="caution">
    <text evidence="6">The sequence shown here is derived from an EMBL/GenBank/DDBJ whole genome shotgun (WGS) entry which is preliminary data.</text>
</comment>
<name>A0A8J2VDN4_9BACL</name>
<evidence type="ECO:0008006" key="8">
    <source>
        <dbReference type="Google" id="ProtNLM"/>
    </source>
</evidence>
<feature type="transmembrane region" description="Helical" evidence="5">
    <location>
        <begin position="103"/>
        <end position="122"/>
    </location>
</feature>
<evidence type="ECO:0000313" key="7">
    <source>
        <dbReference type="Proteomes" id="UP000625210"/>
    </source>
</evidence>
<dbReference type="Proteomes" id="UP000625210">
    <property type="component" value="Unassembled WGS sequence"/>
</dbReference>
<feature type="transmembrane region" description="Helical" evidence="5">
    <location>
        <begin position="71"/>
        <end position="91"/>
    </location>
</feature>
<dbReference type="GO" id="GO:0046873">
    <property type="term" value="F:metal ion transmembrane transporter activity"/>
    <property type="evidence" value="ECO:0007669"/>
    <property type="project" value="InterPro"/>
</dbReference>